<organism evidence="1 2">
    <name type="scientific">Agrobacterium tomkonis CFBP 6623</name>
    <dbReference type="NCBI Taxonomy" id="1183432"/>
    <lineage>
        <taxon>Bacteria</taxon>
        <taxon>Pseudomonadati</taxon>
        <taxon>Pseudomonadota</taxon>
        <taxon>Alphaproteobacteria</taxon>
        <taxon>Hyphomicrobiales</taxon>
        <taxon>Rhizobiaceae</taxon>
        <taxon>Rhizobium/Agrobacterium group</taxon>
        <taxon>Agrobacterium</taxon>
        <taxon>Agrobacterium tumefaciens complex</taxon>
    </lineage>
</organism>
<dbReference type="EMBL" id="FBWK01000038">
    <property type="protein sequence ID" value="CUX39125.1"/>
    <property type="molecule type" value="Genomic_DNA"/>
</dbReference>
<name>A0A1S7QM85_9HYPH</name>
<protein>
    <submittedName>
        <fullName evidence="1">Uncharacterized protein</fullName>
    </submittedName>
</protein>
<accession>A0A1S7QM85</accession>
<evidence type="ECO:0000313" key="2">
    <source>
        <dbReference type="Proteomes" id="UP000191988"/>
    </source>
</evidence>
<proteinExistence type="predicted"/>
<gene>
    <name evidence="1" type="ORF">AGR3A_Cc430185</name>
</gene>
<dbReference type="AlphaFoldDB" id="A0A1S7QM85"/>
<dbReference type="STRING" id="1183432.AGR3A_Cc430185"/>
<reference evidence="2" key="1">
    <citation type="submission" date="2016-01" db="EMBL/GenBank/DDBJ databases">
        <authorList>
            <person name="Regsiter A."/>
            <person name="william w."/>
        </authorList>
    </citation>
    <scope>NUCLEOTIDE SEQUENCE [LARGE SCALE GENOMIC DNA]</scope>
    <source>
        <strain evidence="2">CFBP 6623</strain>
    </source>
</reference>
<evidence type="ECO:0000313" key="1">
    <source>
        <dbReference type="EMBL" id="CUX39125.1"/>
    </source>
</evidence>
<dbReference type="Proteomes" id="UP000191988">
    <property type="component" value="Unassembled WGS sequence"/>
</dbReference>
<keyword evidence="2" id="KW-1185">Reference proteome</keyword>
<sequence>MESRVLRQKEIADAEPAGLEGTLSRQLTKKGERQVQRHARTIANAFRRHAAAMRHGTERLMTALQHIMRLHAVLAGDETDATAAFFKSRIVKAEFLLRHAQGTLLSLRISRGITLFFPKPGASAGTLRAEPQATWLLLFFCLSAFNGANGRFAAGKRRGGNGRFFANNDRRRSHRVP</sequence>